<proteinExistence type="predicted"/>
<dbReference type="NCBIfam" id="TIGR01643">
    <property type="entry name" value="YD_repeat_2x"/>
    <property type="match status" value="2"/>
</dbReference>
<feature type="signal peptide" evidence="2">
    <location>
        <begin position="1"/>
        <end position="22"/>
    </location>
</feature>
<evidence type="ECO:0008006" key="5">
    <source>
        <dbReference type="Google" id="ProtNLM"/>
    </source>
</evidence>
<feature type="compositionally biased region" description="Low complexity" evidence="1">
    <location>
        <begin position="711"/>
        <end position="724"/>
    </location>
</feature>
<keyword evidence="4" id="KW-1185">Reference proteome</keyword>
<reference evidence="3 4" key="1">
    <citation type="journal article" date="2023" name="Antonie Van Leeuwenhoek">
        <title>Mesoterricola silvestris gen. nov., sp. nov., Mesoterricola sediminis sp. nov., Geothrix oryzae sp. nov., Geothrix edaphica sp. nov., Geothrix rubra sp. nov., and Geothrix limicola sp. nov., six novel members of Acidobacteriota isolated from soils.</title>
        <authorList>
            <person name="Itoh H."/>
            <person name="Sugisawa Y."/>
            <person name="Mise K."/>
            <person name="Xu Z."/>
            <person name="Kuniyasu M."/>
            <person name="Ushijima N."/>
            <person name="Kawano K."/>
            <person name="Kobayashi E."/>
            <person name="Shiratori Y."/>
            <person name="Masuda Y."/>
            <person name="Senoo K."/>
        </authorList>
    </citation>
    <scope>NUCLEOTIDE SEQUENCE [LARGE SCALE GENOMIC DNA]</scope>
    <source>
        <strain evidence="3 4">Red804</strain>
    </source>
</reference>
<evidence type="ECO:0000313" key="4">
    <source>
        <dbReference type="Proteomes" id="UP001165069"/>
    </source>
</evidence>
<comment type="caution">
    <text evidence="3">The sequence shown here is derived from an EMBL/GenBank/DDBJ whole genome shotgun (WGS) entry which is preliminary data.</text>
</comment>
<sequence length="1749" mass="185187">MNRWLKFCLAVCLGLSWTKVQAQISKNLLMPPPVNMNMSGWDVTTQEGNLTFGLPIAAVPGEVPIRLSYGMNATYTSKATTHNVYDPVTRLRESVTDVIDRPMVGGVHFGYVSDQATYDGLTVDGVTVLEDGTQIADRDWTAFSANPTLGTVLNLPQAYGFAAVGTSTAMVDPTATYLTYTTTGSGLGTTYQSIVQGLAPSGFGALSSNYKVVLDKNRARIYAYATSVQAYVPIVWADRFNHYVTFQWLRSTTGLPSGITAITKVTAMNQHSQGLVLRWADYASNQISRDILRADFVGMHAPSVIVQGYPGYAYTPPSGIGYPFNATNEWTVVPSTIGATCRPLSIQIGPYGSLAKPSWDGSGSTAAAAPGAPPSDGTTDSLTRTWGFAYDTAQAELMSINQPNGLVSSFFYTNAPVVAVASFGSQIAFRGVSRVEMTDASGAKLNKRWTRTFATAGVPASAKVEGWWDPNQMANPDRYHQITFPADTLNSGNGVIQVDTLMDSSGKTWSTTTYGYNTTGAGVNASLSSVQSVTVQQDNAPTITTSLGYPNSLNLQATQQNVSSNSLWISKTTNTYAARWDMLEGHQLTNVATTRYASDGTTPLSTVTQANVFDPASSGVPLLQLQKSYLDGGTTGKHGVSYTYDTQGRPSTQQAYHVEGSTEVTAPNYLALGYDATTGAPSSQSLTNTLVSPNQYLNTTAGGFDSASRPTTSTDPSGVTTTSSYDDRGRKLSVSRPGSPAVSYGYPDELTATSTVNGLTTTTKFDGFGRISSVQKPTGFTSTGAVSYTTQVPTYDVYGRVVSVRETNPAGTVRNASTSYDSLDRITSQTPFAGGGSTTSYSVNGLNRIITTTLTNQVSSSKRIDPFGQVVEQIAPNGTITDAYFDGAGRTVEVDVSATDPGSDVRRVQTRTWSFDALGRLTSKTEPETNTQTFSGFNAFGQPSTVTEAAGTADARSRSLSYDGFGRLVSMTNGSDSVSNTYTGALLTSAIKTVGGVSVSQTFTYNAPGSVLDSETTTQPGFSSTIGYAYDSVTGFLTGLTYPSGRVVGYGYDALGRITSITNNGSSIVNNIKFDDWGNRDQIQFASGAQDQWTADLTGTKLNNWSIGYVGGGPDSRGYTYDDATNILKTAGEWKLTNDPNTGRLLEADGFGIKTAHTYDGFGNAISHLATPNGASVPSAFNNFTFNPMVNNQIPGVEANGALTGWNTNLRGEATQVGTATSSGTALGLAWDGLGLLKSVAWSSGGQAYLYAPSGMRVNVNDSSSGKTFNNTYTSSGLLLEQDVVWAAGSSNPNLWSGATSATVTVPTQWGEVARSIPCNPGDIISGESFARTVGLPPGSAILGIRFDSDTQTGIGWGSWTGMTHSANRVKLTTIGTAPAGATKAYLFLDVGPSNPGAQGIFDNVAYWKGSAGNPLRREVIYLGDQAIAEIDANGVHELHSDHLGTPRLVTKGAGTWASSQNGTVDGTQAFGPYGEMISQTGYAPLTGYTGHTQTDASGLIYMRGRYYSPAWHAFVNSDQGVDPSTWNQRAYLGGSPFMGTDPSGMKWMMNVLTSCTRIFDADGRVLWESCRSSILDIYNDGEEEGSGGEGQPQTPQVRHCEGLATIIGGNSNFIGRATGAFGNTITADSAAVIPSQFGFDSKDAMAPYASQISGQIWWPAGAGGMGPTGFGSLFSDVRDRADDAGTRKRKGWSLRQFENYQINKVSGLNGGNQALYIEIPGMSQINSAWVRITVPSSMPCPQGTTEKP</sequence>
<name>A0ABQ5QJL3_9BACT</name>
<dbReference type="Pfam" id="PF05593">
    <property type="entry name" value="RHS_repeat"/>
    <property type="match status" value="3"/>
</dbReference>
<dbReference type="InterPro" id="IPR031325">
    <property type="entry name" value="RHS_repeat"/>
</dbReference>
<accession>A0ABQ5QJL3</accession>
<dbReference type="PANTHER" id="PTHR32305:SF17">
    <property type="entry name" value="TRNA NUCLEASE WAPA"/>
    <property type="match status" value="1"/>
</dbReference>
<dbReference type="InterPro" id="IPR006530">
    <property type="entry name" value="YD"/>
</dbReference>
<feature type="region of interest" description="Disordered" evidence="1">
    <location>
        <begin position="701"/>
        <end position="746"/>
    </location>
</feature>
<gene>
    <name evidence="3" type="ORF">GETHLI_32500</name>
</gene>
<evidence type="ECO:0000256" key="2">
    <source>
        <dbReference type="SAM" id="SignalP"/>
    </source>
</evidence>
<dbReference type="NCBIfam" id="TIGR03696">
    <property type="entry name" value="Rhs_assc_core"/>
    <property type="match status" value="1"/>
</dbReference>
<evidence type="ECO:0000256" key="1">
    <source>
        <dbReference type="SAM" id="MobiDB-lite"/>
    </source>
</evidence>
<dbReference type="PANTHER" id="PTHR32305">
    <property type="match status" value="1"/>
</dbReference>
<dbReference type="Proteomes" id="UP001165069">
    <property type="component" value="Unassembled WGS sequence"/>
</dbReference>
<protein>
    <recommendedName>
        <fullName evidence="5">RHS repeat-associated core domain-containing protein</fullName>
    </recommendedName>
</protein>
<dbReference type="EMBL" id="BSDE01000008">
    <property type="protein sequence ID" value="GLH74748.1"/>
    <property type="molecule type" value="Genomic_DNA"/>
</dbReference>
<dbReference type="InterPro" id="IPR050708">
    <property type="entry name" value="T6SS_VgrG/RHS"/>
</dbReference>
<keyword evidence="2" id="KW-0732">Signal</keyword>
<feature type="chain" id="PRO_5047441824" description="RHS repeat-associated core domain-containing protein" evidence="2">
    <location>
        <begin position="23"/>
        <end position="1749"/>
    </location>
</feature>
<evidence type="ECO:0000313" key="3">
    <source>
        <dbReference type="EMBL" id="GLH74748.1"/>
    </source>
</evidence>
<dbReference type="InterPro" id="IPR022385">
    <property type="entry name" value="Rhs_assc_core"/>
</dbReference>
<dbReference type="Gene3D" id="2.180.10.10">
    <property type="entry name" value="RHS repeat-associated core"/>
    <property type="match status" value="3"/>
</dbReference>
<organism evidence="3 4">
    <name type="scientific">Geothrix limicola</name>
    <dbReference type="NCBI Taxonomy" id="2927978"/>
    <lineage>
        <taxon>Bacteria</taxon>
        <taxon>Pseudomonadati</taxon>
        <taxon>Acidobacteriota</taxon>
        <taxon>Holophagae</taxon>
        <taxon>Holophagales</taxon>
        <taxon>Holophagaceae</taxon>
        <taxon>Geothrix</taxon>
    </lineage>
</organism>
<dbReference type="RefSeq" id="WP_285577380.1">
    <property type="nucleotide sequence ID" value="NZ_BSDE01000008.1"/>
</dbReference>